<dbReference type="Proteomes" id="UP001597641">
    <property type="component" value="Unassembled WGS sequence"/>
</dbReference>
<gene>
    <name evidence="2" type="ORF">ACFS7Z_15660</name>
</gene>
<dbReference type="RefSeq" id="WP_377486373.1">
    <property type="nucleotide sequence ID" value="NZ_JBHUOX010000011.1"/>
</dbReference>
<dbReference type="InterPro" id="IPR014922">
    <property type="entry name" value="YdhG-like"/>
</dbReference>
<dbReference type="Gene3D" id="3.90.1150.200">
    <property type="match status" value="1"/>
</dbReference>
<dbReference type="Pfam" id="PF08818">
    <property type="entry name" value="DUF1801"/>
    <property type="match status" value="1"/>
</dbReference>
<protein>
    <submittedName>
        <fullName evidence="2">DUF1801 domain-containing protein</fullName>
    </submittedName>
</protein>
<sequence>MRRSTSSRQVDEYVASLAPEKQELAREVRRIVADSAAHLQETIRWESACYFFRGPVCYFAPSRGGIHFGFFRGKELSDPKRRLVTRNGKHPHIKVRSLQDIDEGYFVGLIREAVLLNQS</sequence>
<evidence type="ECO:0000313" key="2">
    <source>
        <dbReference type="EMBL" id="MFD3001810.1"/>
    </source>
</evidence>
<reference evidence="3" key="1">
    <citation type="journal article" date="2019" name="Int. J. Syst. Evol. Microbiol.">
        <title>The Global Catalogue of Microorganisms (GCM) 10K type strain sequencing project: providing services to taxonomists for standard genome sequencing and annotation.</title>
        <authorList>
            <consortium name="The Broad Institute Genomics Platform"/>
            <consortium name="The Broad Institute Genome Sequencing Center for Infectious Disease"/>
            <person name="Wu L."/>
            <person name="Ma J."/>
        </authorList>
    </citation>
    <scope>NUCLEOTIDE SEQUENCE [LARGE SCALE GENOMIC DNA]</scope>
    <source>
        <strain evidence="3">KCTC 23984</strain>
    </source>
</reference>
<evidence type="ECO:0000259" key="1">
    <source>
        <dbReference type="Pfam" id="PF08818"/>
    </source>
</evidence>
<accession>A0ABW6BWU1</accession>
<dbReference type="SUPFAM" id="SSF159888">
    <property type="entry name" value="YdhG-like"/>
    <property type="match status" value="1"/>
</dbReference>
<keyword evidence="3" id="KW-1185">Reference proteome</keyword>
<name>A0ABW6BWU1_9BACT</name>
<proteinExistence type="predicted"/>
<organism evidence="2 3">
    <name type="scientific">Pontibacter toksunensis</name>
    <dbReference type="NCBI Taxonomy" id="1332631"/>
    <lineage>
        <taxon>Bacteria</taxon>
        <taxon>Pseudomonadati</taxon>
        <taxon>Bacteroidota</taxon>
        <taxon>Cytophagia</taxon>
        <taxon>Cytophagales</taxon>
        <taxon>Hymenobacteraceae</taxon>
        <taxon>Pontibacter</taxon>
    </lineage>
</organism>
<comment type="caution">
    <text evidence="2">The sequence shown here is derived from an EMBL/GenBank/DDBJ whole genome shotgun (WGS) entry which is preliminary data.</text>
</comment>
<feature type="domain" description="YdhG-like" evidence="1">
    <location>
        <begin position="21"/>
        <end position="114"/>
    </location>
</feature>
<evidence type="ECO:0000313" key="3">
    <source>
        <dbReference type="Proteomes" id="UP001597641"/>
    </source>
</evidence>
<dbReference type="EMBL" id="JBHUOX010000011">
    <property type="protein sequence ID" value="MFD3001810.1"/>
    <property type="molecule type" value="Genomic_DNA"/>
</dbReference>